<evidence type="ECO:0000256" key="3">
    <source>
        <dbReference type="SAM" id="MobiDB-lite"/>
    </source>
</evidence>
<dbReference type="InterPro" id="IPR002110">
    <property type="entry name" value="Ankyrin_rpt"/>
</dbReference>
<evidence type="ECO:0000256" key="2">
    <source>
        <dbReference type="PROSITE-ProRule" id="PRU00023"/>
    </source>
</evidence>
<evidence type="ECO:0000313" key="6">
    <source>
        <dbReference type="EMBL" id="KAK4204557.1"/>
    </source>
</evidence>
<feature type="repeat" description="ANK" evidence="2">
    <location>
        <begin position="1191"/>
        <end position="1223"/>
    </location>
</feature>
<dbReference type="Gene3D" id="1.25.40.20">
    <property type="entry name" value="Ankyrin repeat-containing domain"/>
    <property type="match status" value="1"/>
</dbReference>
<dbReference type="PANTHER" id="PTHR10039">
    <property type="entry name" value="AMELOGENIN"/>
    <property type="match status" value="1"/>
</dbReference>
<dbReference type="PANTHER" id="PTHR10039:SF16">
    <property type="entry name" value="GPI INOSITOL-DEACYLASE"/>
    <property type="match status" value="1"/>
</dbReference>
<feature type="region of interest" description="Disordered" evidence="3">
    <location>
        <begin position="793"/>
        <end position="816"/>
    </location>
</feature>
<evidence type="ECO:0000259" key="5">
    <source>
        <dbReference type="Pfam" id="PF24883"/>
    </source>
</evidence>
<keyword evidence="1" id="KW-0677">Repeat</keyword>
<dbReference type="SUPFAM" id="SSF52540">
    <property type="entry name" value="P-loop containing nucleoside triphosphate hydrolases"/>
    <property type="match status" value="1"/>
</dbReference>
<dbReference type="InterPro" id="IPR027417">
    <property type="entry name" value="P-loop_NTPase"/>
</dbReference>
<dbReference type="Pfam" id="PF24809">
    <property type="entry name" value="DUF7708"/>
    <property type="match status" value="1"/>
</dbReference>
<organism evidence="6 7">
    <name type="scientific">Triangularia verruculosa</name>
    <dbReference type="NCBI Taxonomy" id="2587418"/>
    <lineage>
        <taxon>Eukaryota</taxon>
        <taxon>Fungi</taxon>
        <taxon>Dikarya</taxon>
        <taxon>Ascomycota</taxon>
        <taxon>Pezizomycotina</taxon>
        <taxon>Sordariomycetes</taxon>
        <taxon>Sordariomycetidae</taxon>
        <taxon>Sordariales</taxon>
        <taxon>Podosporaceae</taxon>
        <taxon>Triangularia</taxon>
    </lineage>
</organism>
<dbReference type="EMBL" id="MU863881">
    <property type="protein sequence ID" value="KAK4204557.1"/>
    <property type="molecule type" value="Genomic_DNA"/>
</dbReference>
<keyword evidence="2" id="KW-0040">ANK repeat</keyword>
<reference evidence="6" key="1">
    <citation type="journal article" date="2023" name="Mol. Phylogenet. Evol.">
        <title>Genome-scale phylogeny and comparative genomics of the fungal order Sordariales.</title>
        <authorList>
            <person name="Hensen N."/>
            <person name="Bonometti L."/>
            <person name="Westerberg I."/>
            <person name="Brannstrom I.O."/>
            <person name="Guillou S."/>
            <person name="Cros-Aarteil S."/>
            <person name="Calhoun S."/>
            <person name="Haridas S."/>
            <person name="Kuo A."/>
            <person name="Mondo S."/>
            <person name="Pangilinan J."/>
            <person name="Riley R."/>
            <person name="LaButti K."/>
            <person name="Andreopoulos B."/>
            <person name="Lipzen A."/>
            <person name="Chen C."/>
            <person name="Yan M."/>
            <person name="Daum C."/>
            <person name="Ng V."/>
            <person name="Clum A."/>
            <person name="Steindorff A."/>
            <person name="Ohm R.A."/>
            <person name="Martin F."/>
            <person name="Silar P."/>
            <person name="Natvig D.O."/>
            <person name="Lalanne C."/>
            <person name="Gautier V."/>
            <person name="Ament-Velasquez S.L."/>
            <person name="Kruys A."/>
            <person name="Hutchinson M.I."/>
            <person name="Powell A.J."/>
            <person name="Barry K."/>
            <person name="Miller A.N."/>
            <person name="Grigoriev I.V."/>
            <person name="Debuchy R."/>
            <person name="Gladieux P."/>
            <person name="Hiltunen Thoren M."/>
            <person name="Johannesson H."/>
        </authorList>
    </citation>
    <scope>NUCLEOTIDE SEQUENCE</scope>
    <source>
        <strain evidence="6">CBS 315.58</strain>
    </source>
</reference>
<dbReference type="PROSITE" id="PS50297">
    <property type="entry name" value="ANK_REP_REGION"/>
    <property type="match status" value="2"/>
</dbReference>
<keyword evidence="7" id="KW-1185">Reference proteome</keyword>
<dbReference type="Gene3D" id="3.40.50.300">
    <property type="entry name" value="P-loop containing nucleotide triphosphate hydrolases"/>
    <property type="match status" value="1"/>
</dbReference>
<feature type="compositionally biased region" description="Basic and acidic residues" evidence="3">
    <location>
        <begin position="793"/>
        <end position="813"/>
    </location>
</feature>
<dbReference type="AlphaFoldDB" id="A0AAN6XU20"/>
<gene>
    <name evidence="6" type="ORF">QBC40DRAFT_336757</name>
</gene>
<feature type="region of interest" description="Disordered" evidence="3">
    <location>
        <begin position="733"/>
        <end position="768"/>
    </location>
</feature>
<comment type="caution">
    <text evidence="6">The sequence shown here is derived from an EMBL/GenBank/DDBJ whole genome shotgun (WGS) entry which is preliminary data.</text>
</comment>
<name>A0AAN6XU20_9PEZI</name>
<proteinExistence type="predicted"/>
<dbReference type="InterPro" id="IPR056125">
    <property type="entry name" value="DUF7708"/>
</dbReference>
<evidence type="ECO:0000313" key="7">
    <source>
        <dbReference type="Proteomes" id="UP001303160"/>
    </source>
</evidence>
<feature type="compositionally biased region" description="Acidic residues" evidence="3">
    <location>
        <begin position="735"/>
        <end position="745"/>
    </location>
</feature>
<dbReference type="Pfam" id="PF24883">
    <property type="entry name" value="NPHP3_N"/>
    <property type="match status" value="1"/>
</dbReference>
<feature type="repeat" description="ANK" evidence="2">
    <location>
        <begin position="1156"/>
        <end position="1190"/>
    </location>
</feature>
<dbReference type="PROSITE" id="PS50088">
    <property type="entry name" value="ANK_REPEAT"/>
    <property type="match status" value="2"/>
</dbReference>
<sequence length="1269" mass="142433">MDGSSDFTVVENGIRHDVGLLDSTLPHNDKWTTALERLGETEIKGFGMNTIQGLKGSHKEVLTGVLVAIQERKDECIKKRWKVVIRGRTLILRDVLEKVSVWVSRLLKVGDTLVQYDPQHAAIPWAAIRLILQATVHDVEIFGFVMQSLDTITNLIAYCSIFETRYLVMSDSSDETFKLLSNALVSLYAAILAYLSAVLRRLSQSSVLRFIKGVGSPLSDFETKFEPIHAARSEVLTLCQLVEAKRSEDIQRGVDHVLDNQNKQTGLVQALFPLLNDALQDFRRPFTRFGATLEIIEDGLERQTRAQILKAISTLPYSTYHKNARKGRLEGTGTWLLEHPEYMKWREGSSSSVLWLHGIPGSGKTKLTSLVVDELGKHDNLAYFYCIRNPAELERAQCESILASLVRQMAGASVDKSILPQMVARYEDSISGISEFDDQAWTTDESTEMILELLEEYPSATIIIDALDEVNQEERQELLDILSQLLRESPNLLKIFISSRDNYDIALHFEGLPNVYIDVNNNASDISSFIDERLKAARLLHGRLPRELQLKITQALRDGARGMFRWVDLQIQSLRPLKLASDIKARLGRLPATLEESYWQIYQELLAYGEHASELAKFTFQWLMYVETEVPIDSFVYIASYGMTITDHGKQLAPITKHEVMDVCSNLVTLREFTFEFAHLSVREFLESLSRLHKIDDFLPERSHACIASACLRHMMHRLPAFESQLLRDTKKVDEDPEDDIDGDNGEGVGQQDGGPEALSTEDSSDVEEDSLIRLFTTITVKRNLQESESDILRSEGDDIAHTKSAEDAEIKSPTDVSIDIRSATPESRAITHSCLMWASHVSKSGETWRTSQPLAGLVQAFLLEAPSTVANTFTLWCRWTSELSDSVYEMHDSAKLPPNPIWLACFRQWLEVVEYLCSANYDGLDNPRRIYEFDHNEFPDGISPLWYAVKKRHQPMIDVILKHCADPLQTKAAGGVTPLVASARDGEQETTEKLLRFEHGGLENEIKALAAAAEKGNVEIMQILERFNPDVVHKGARQALVEAGKSGALESVRFVFDRGAWKGQVEASFFYPPVYLRHLPLVRFLLEKGVGGRDLMRALTIAVSDGDTEMSTLLIENGAEMDRVAVVRAVRSGTPVSALRLVKAGYNIKGHYFDKGRTSLHYAVEQPAGFEPVVKALIEAGTAVDACDRSGHTALHIAAAKGNKACVELLLNHGADVLMEDKRGRIPLDLAEDKRHTSTVELIRSHMTRMMKELQRERAARGVSRTLL</sequence>
<evidence type="ECO:0000256" key="1">
    <source>
        <dbReference type="ARBA" id="ARBA00022737"/>
    </source>
</evidence>
<accession>A0AAN6XU20</accession>
<dbReference type="InterPro" id="IPR036770">
    <property type="entry name" value="Ankyrin_rpt-contain_sf"/>
</dbReference>
<dbReference type="Pfam" id="PF12796">
    <property type="entry name" value="Ank_2"/>
    <property type="match status" value="1"/>
</dbReference>
<evidence type="ECO:0000259" key="4">
    <source>
        <dbReference type="Pfam" id="PF24809"/>
    </source>
</evidence>
<dbReference type="Proteomes" id="UP001303160">
    <property type="component" value="Unassembled WGS sequence"/>
</dbReference>
<reference evidence="6" key="2">
    <citation type="submission" date="2023-05" db="EMBL/GenBank/DDBJ databases">
        <authorList>
            <consortium name="Lawrence Berkeley National Laboratory"/>
            <person name="Steindorff A."/>
            <person name="Hensen N."/>
            <person name="Bonometti L."/>
            <person name="Westerberg I."/>
            <person name="Brannstrom I.O."/>
            <person name="Guillou S."/>
            <person name="Cros-Aarteil S."/>
            <person name="Calhoun S."/>
            <person name="Haridas S."/>
            <person name="Kuo A."/>
            <person name="Mondo S."/>
            <person name="Pangilinan J."/>
            <person name="Riley R."/>
            <person name="Labutti K."/>
            <person name="Andreopoulos B."/>
            <person name="Lipzen A."/>
            <person name="Chen C."/>
            <person name="Yanf M."/>
            <person name="Daum C."/>
            <person name="Ng V."/>
            <person name="Clum A."/>
            <person name="Ohm R."/>
            <person name="Martin F."/>
            <person name="Silar P."/>
            <person name="Natvig D."/>
            <person name="Lalanne C."/>
            <person name="Gautier V."/>
            <person name="Ament-Velasquez S.L."/>
            <person name="Kruys A."/>
            <person name="Hutchinson M.I."/>
            <person name="Powell A.J."/>
            <person name="Barry K."/>
            <person name="Miller A.N."/>
            <person name="Grigoriev I.V."/>
            <person name="Debuchy R."/>
            <person name="Gladieux P."/>
            <person name="Thoren M.H."/>
            <person name="Johannesson H."/>
        </authorList>
    </citation>
    <scope>NUCLEOTIDE SEQUENCE</scope>
    <source>
        <strain evidence="6">CBS 315.58</strain>
    </source>
</reference>
<dbReference type="SUPFAM" id="SSF48403">
    <property type="entry name" value="Ankyrin repeat"/>
    <property type="match status" value="1"/>
</dbReference>
<dbReference type="InterPro" id="IPR056884">
    <property type="entry name" value="NPHP3-like_N"/>
</dbReference>
<dbReference type="SMART" id="SM00248">
    <property type="entry name" value="ANK"/>
    <property type="match status" value="6"/>
</dbReference>
<protein>
    <recommendedName>
        <fullName evidence="8">NACHT domain-containing protein</fullName>
    </recommendedName>
</protein>
<feature type="domain" description="Nephrocystin 3-like N-terminal" evidence="5">
    <location>
        <begin position="331"/>
        <end position="500"/>
    </location>
</feature>
<evidence type="ECO:0008006" key="8">
    <source>
        <dbReference type="Google" id="ProtNLM"/>
    </source>
</evidence>
<feature type="domain" description="DUF7708" evidence="4">
    <location>
        <begin position="95"/>
        <end position="238"/>
    </location>
</feature>